<evidence type="ECO:0000313" key="2">
    <source>
        <dbReference type="Proteomes" id="UP000823641"/>
    </source>
</evidence>
<evidence type="ECO:0000313" key="1">
    <source>
        <dbReference type="EMBL" id="MBO8459122.1"/>
    </source>
</evidence>
<dbReference type="AlphaFoldDB" id="A0A9D9N3L4"/>
<organism evidence="1 2">
    <name type="scientific">Candidatus Gallipaludibacter merdavium</name>
    <dbReference type="NCBI Taxonomy" id="2840839"/>
    <lineage>
        <taxon>Bacteria</taxon>
        <taxon>Pseudomonadati</taxon>
        <taxon>Bacteroidota</taxon>
        <taxon>Bacteroidia</taxon>
        <taxon>Bacteroidales</taxon>
        <taxon>Candidatus Gallipaludibacter</taxon>
    </lineage>
</organism>
<dbReference type="InterPro" id="IPR011044">
    <property type="entry name" value="Quino_amine_DH_bsu"/>
</dbReference>
<reference evidence="1" key="1">
    <citation type="submission" date="2020-10" db="EMBL/GenBank/DDBJ databases">
        <authorList>
            <person name="Gilroy R."/>
        </authorList>
    </citation>
    <scope>NUCLEOTIDE SEQUENCE</scope>
    <source>
        <strain evidence="1">G3-3990</strain>
    </source>
</reference>
<comment type="caution">
    <text evidence="1">The sequence shown here is derived from an EMBL/GenBank/DDBJ whole genome shotgun (WGS) entry which is preliminary data.</text>
</comment>
<name>A0A9D9N3L4_9BACT</name>
<accession>A0A9D9N3L4</accession>
<reference evidence="1" key="2">
    <citation type="journal article" date="2021" name="PeerJ">
        <title>Extensive microbial diversity within the chicken gut microbiome revealed by metagenomics and culture.</title>
        <authorList>
            <person name="Gilroy R."/>
            <person name="Ravi A."/>
            <person name="Getino M."/>
            <person name="Pursley I."/>
            <person name="Horton D.L."/>
            <person name="Alikhan N.F."/>
            <person name="Baker D."/>
            <person name="Gharbi K."/>
            <person name="Hall N."/>
            <person name="Watson M."/>
            <person name="Adriaenssens E.M."/>
            <person name="Foster-Nyarko E."/>
            <person name="Jarju S."/>
            <person name="Secka A."/>
            <person name="Antonio M."/>
            <person name="Oren A."/>
            <person name="Chaudhuri R.R."/>
            <person name="La Ragione R."/>
            <person name="Hildebrand F."/>
            <person name="Pallen M.J."/>
        </authorList>
    </citation>
    <scope>NUCLEOTIDE SEQUENCE</scope>
    <source>
        <strain evidence="1">G3-3990</strain>
    </source>
</reference>
<sequence length="343" mass="39221">MKNNIVIILLVTVFTLMSCAEDEKDFLLLAPEKHDISQKIEFIPFEEDSIGKPENLLALGDWIIVVEPSSYDGMLNIYNEKTHTYHRLLKKGNAGNEVLNVSQIGRLNPNAFYIYDNLGNKVFTFSLDQEKDTCMINHILPMDKYYSFSMDDSLVVGCLKQGGRYAASNLSGNYFGKIGNYEEYGLPEHVGSALLQGMTTMNPDKKRLAWFSFYAVDYSILSYKDSIHLEILHEKLFRKPEFEVTEGTPFFLPSSIFGFTSVTSSTENIYVLYNGTSLADFMKRREEALLSNNICVIDWNGSFLRSLHSLQPFRCISYNQDKKRLYGIFYTEEDGYKVGCLDC</sequence>
<dbReference type="Pfam" id="PF15869">
    <property type="entry name" value="TolB_like"/>
    <property type="match status" value="1"/>
</dbReference>
<dbReference type="PROSITE" id="PS51257">
    <property type="entry name" value="PROKAR_LIPOPROTEIN"/>
    <property type="match status" value="1"/>
</dbReference>
<dbReference type="EMBL" id="JADIMG010000021">
    <property type="protein sequence ID" value="MBO8459122.1"/>
    <property type="molecule type" value="Genomic_DNA"/>
</dbReference>
<evidence type="ECO:0008006" key="3">
    <source>
        <dbReference type="Google" id="ProtNLM"/>
    </source>
</evidence>
<protein>
    <recommendedName>
        <fullName evidence="3">6-bladed beta-propeller</fullName>
    </recommendedName>
</protein>
<gene>
    <name evidence="1" type="ORF">IAA73_02150</name>
</gene>
<dbReference type="Proteomes" id="UP000823641">
    <property type="component" value="Unassembled WGS sequence"/>
</dbReference>
<dbReference type="SUPFAM" id="SSF50969">
    <property type="entry name" value="YVTN repeat-like/Quinoprotein amine dehydrogenase"/>
    <property type="match status" value="1"/>
</dbReference>
<proteinExistence type="predicted"/>